<protein>
    <recommendedName>
        <fullName evidence="2">DUF2963 domain-containing protein</fullName>
    </recommendedName>
</protein>
<dbReference type="InterPro" id="IPR057481">
    <property type="entry name" value="Decapeptide"/>
</dbReference>
<dbReference type="AlphaFoldDB" id="A6QKQ8"/>
<evidence type="ECO:0000256" key="1">
    <source>
        <dbReference type="SAM" id="Phobius"/>
    </source>
</evidence>
<feature type="transmembrane region" description="Helical" evidence="1">
    <location>
        <begin position="12"/>
        <end position="35"/>
    </location>
</feature>
<evidence type="ECO:0000259" key="2">
    <source>
        <dbReference type="Pfam" id="PF11178"/>
    </source>
</evidence>
<organism evidence="3">
    <name type="scientific">Onion yellows phytoplasma OY-W</name>
    <dbReference type="NCBI Taxonomy" id="428984"/>
    <lineage>
        <taxon>Bacteria</taxon>
        <taxon>Bacillati</taxon>
        <taxon>Mycoplasmatota</taxon>
        <taxon>Mollicutes</taxon>
        <taxon>Acholeplasmatales</taxon>
        <taxon>Acholeplasmataceae</taxon>
        <taxon>Candidatus Phytoplasma</taxon>
        <taxon>16SrI (Aster yellows group)</taxon>
    </lineage>
</organism>
<accession>A6QKQ8</accession>
<dbReference type="Pfam" id="PF11178">
    <property type="entry name" value="DUF2963"/>
    <property type="match status" value="2"/>
</dbReference>
<keyword evidence="1" id="KW-0472">Membrane</keyword>
<dbReference type="InterPro" id="IPR021348">
    <property type="entry name" value="DUF2963"/>
</dbReference>
<proteinExistence type="predicted"/>
<keyword evidence="1" id="KW-0812">Transmembrane</keyword>
<keyword evidence="1" id="KW-1133">Transmembrane helix</keyword>
<dbReference type="Pfam" id="PF25296">
    <property type="entry name" value="Decapeptide"/>
    <property type="match status" value="1"/>
</dbReference>
<feature type="domain" description="DUF2963" evidence="2">
    <location>
        <begin position="311"/>
        <end position="337"/>
    </location>
</feature>
<sequence length="385" mass="45414">MSSFRIGNKHYKIIPFLITTGTLLFFVFWIGGISYKYHLETEERRKLQEVDIKAKARELNDFIYNENKKLKKENEYMKDTPYEFIRDNGEKQYYNLFTHKLVKKIDKDDTIWEYDKNNGLLLKKTDRYNNVEDYGSHGKLIKKTLSDGVWMEYNPVNQKLMKRKNIDNSIEEFDDNEEKFKEIDKNGRVKFFKTKLYQNISDFKKLNLTARQLKDIGFTFQQIKEAGYTSKELKDAGLSLQELKDAGYTAKELRVAGFTFQQLKDIGFTFQQIKEAGYTAEELKQITYYSDGTINYIDEFDPQTGKLINRNPNGKINYIDEFDPQTGNKIKHTLYISNIIDAITEYDPQTGNRIKHTEYNSNGETIYSITEYNKFDGTIKKVQTF</sequence>
<evidence type="ECO:0000313" key="3">
    <source>
        <dbReference type="EMBL" id="BAF73544.1"/>
    </source>
</evidence>
<feature type="domain" description="DUF2963" evidence="2">
    <location>
        <begin position="339"/>
        <end position="381"/>
    </location>
</feature>
<dbReference type="EMBL" id="AP009356">
    <property type="protein sequence ID" value="BAF73544.1"/>
    <property type="molecule type" value="Genomic_DNA"/>
</dbReference>
<reference evidence="3" key="1">
    <citation type="journal article" date="2007" name="Mol. Plant Pathol.">
        <title>Presence of two glycolytic gene clusters in a severe pathogenic line of Candidatus Phytoplasma asteris.</title>
        <authorList>
            <person name="Oshima K."/>
            <person name="Kakizawa S."/>
            <person name="Arashida R."/>
            <person name="Ishii Y."/>
            <person name="Hoshi A."/>
            <person name="Hayashi Y."/>
            <person name="Kagiwada S."/>
            <person name="Namba S."/>
        </authorList>
    </citation>
    <scope>NUCLEOTIDE SEQUENCE</scope>
    <source>
        <strain evidence="3">Onion yellows</strain>
    </source>
</reference>
<name>A6QKQ8_ONYPH</name>